<reference evidence="1" key="1">
    <citation type="journal article" date="2020" name="Microb. Genom.">
        <title>Genetic diversity of clinical and environmental Mucorales isolates obtained from an investigation of mucormycosis cases among solid organ transplant recipients.</title>
        <authorList>
            <person name="Nguyen M.H."/>
            <person name="Kaul D."/>
            <person name="Muto C."/>
            <person name="Cheng S.J."/>
            <person name="Richter R.A."/>
            <person name="Bruno V.M."/>
            <person name="Liu G."/>
            <person name="Beyhan S."/>
            <person name="Sundermann A.J."/>
            <person name="Mounaud S."/>
            <person name="Pasculle A.W."/>
            <person name="Nierman W.C."/>
            <person name="Driscoll E."/>
            <person name="Cumbie R."/>
            <person name="Clancy C.J."/>
            <person name="Dupont C.L."/>
        </authorList>
    </citation>
    <scope>NUCLEOTIDE SEQUENCE</scope>
    <source>
        <strain evidence="1">GL11</strain>
    </source>
</reference>
<dbReference type="OrthoDB" id="10278816at2759"/>
<organism evidence="1 2">
    <name type="scientific">Rhizopus oryzae</name>
    <name type="common">Mucormycosis agent</name>
    <name type="synonym">Rhizopus arrhizus var. delemar</name>
    <dbReference type="NCBI Taxonomy" id="64495"/>
    <lineage>
        <taxon>Eukaryota</taxon>
        <taxon>Fungi</taxon>
        <taxon>Fungi incertae sedis</taxon>
        <taxon>Mucoromycota</taxon>
        <taxon>Mucoromycotina</taxon>
        <taxon>Mucoromycetes</taxon>
        <taxon>Mucorales</taxon>
        <taxon>Mucorineae</taxon>
        <taxon>Rhizopodaceae</taxon>
        <taxon>Rhizopus</taxon>
    </lineage>
</organism>
<comment type="caution">
    <text evidence="1">The sequence shown here is derived from an EMBL/GenBank/DDBJ whole genome shotgun (WGS) entry which is preliminary data.</text>
</comment>
<dbReference type="Proteomes" id="UP000716291">
    <property type="component" value="Unassembled WGS sequence"/>
</dbReference>
<keyword evidence="2" id="KW-1185">Reference proteome</keyword>
<evidence type="ECO:0000313" key="1">
    <source>
        <dbReference type="EMBL" id="KAG1306050.1"/>
    </source>
</evidence>
<dbReference type="AlphaFoldDB" id="A0A9P7BQ56"/>
<accession>A0A9P7BQ56</accession>
<dbReference type="EMBL" id="JAANQT010001218">
    <property type="protein sequence ID" value="KAG1306050.1"/>
    <property type="molecule type" value="Genomic_DNA"/>
</dbReference>
<name>A0A9P7BQ56_RHIOR</name>
<gene>
    <name evidence="1" type="ORF">G6F64_007891</name>
</gene>
<protein>
    <submittedName>
        <fullName evidence="1">Uncharacterized protein</fullName>
    </submittedName>
</protein>
<sequence length="218" mass="25241">MDPMCRYIRLALSTIVELWSSDSLLTENLNDNTDYLSVEEKSGLKGVKKDIEKGKVLQQAMLRKWIKHVSNSKATHLEAVTCQWQEVKLTIIGTRYLSQYHSVTYKKGTFIIPKVINHLASFSQTLAAVLSLKRLKFELELMQFQHDNDNDEFSFRSDSTEGYENNNDEPKFIDLNLDEDIIEALQNIKNDDELVTCKDWKGFIVKKTTRKRKSTVTN</sequence>
<evidence type="ECO:0000313" key="2">
    <source>
        <dbReference type="Proteomes" id="UP000716291"/>
    </source>
</evidence>
<proteinExistence type="predicted"/>